<dbReference type="GO" id="GO:0003700">
    <property type="term" value="F:DNA-binding transcription factor activity"/>
    <property type="evidence" value="ECO:0007669"/>
    <property type="project" value="InterPro"/>
</dbReference>
<gene>
    <name evidence="5" type="ORF">SAMN05216270_10470</name>
</gene>
<name>A0A1G6UV75_9ACTN</name>
<dbReference type="SMART" id="SM00345">
    <property type="entry name" value="HTH_GNTR"/>
    <property type="match status" value="1"/>
</dbReference>
<feature type="domain" description="HTH gntR-type" evidence="4">
    <location>
        <begin position="9"/>
        <end position="77"/>
    </location>
</feature>
<accession>A0A1G6UV75</accession>
<dbReference type="SUPFAM" id="SSF48008">
    <property type="entry name" value="GntR ligand-binding domain-like"/>
    <property type="match status" value="1"/>
</dbReference>
<evidence type="ECO:0000256" key="3">
    <source>
        <dbReference type="ARBA" id="ARBA00023163"/>
    </source>
</evidence>
<keyword evidence="3" id="KW-0804">Transcription</keyword>
<dbReference type="CDD" id="cd07377">
    <property type="entry name" value="WHTH_GntR"/>
    <property type="match status" value="1"/>
</dbReference>
<reference evidence="6" key="1">
    <citation type="submission" date="2016-10" db="EMBL/GenBank/DDBJ databases">
        <authorList>
            <person name="Varghese N."/>
            <person name="Submissions S."/>
        </authorList>
    </citation>
    <scope>NUCLEOTIDE SEQUENCE [LARGE SCALE GENOMIC DNA]</scope>
    <source>
        <strain evidence="6">CGMCC 4.3516</strain>
    </source>
</reference>
<dbReference type="PANTHER" id="PTHR43537:SF47">
    <property type="entry name" value="REGULATORY PROTEIN GNTR HTH"/>
    <property type="match status" value="1"/>
</dbReference>
<dbReference type="PROSITE" id="PS50949">
    <property type="entry name" value="HTH_GNTR"/>
    <property type="match status" value="1"/>
</dbReference>
<dbReference type="Pfam" id="PF00392">
    <property type="entry name" value="GntR"/>
    <property type="match status" value="1"/>
</dbReference>
<dbReference type="Pfam" id="PF07729">
    <property type="entry name" value="FCD"/>
    <property type="match status" value="1"/>
</dbReference>
<protein>
    <submittedName>
        <fullName evidence="5">DNA-binding transcriptional regulator, FadR family</fullName>
    </submittedName>
</protein>
<dbReference type="Gene3D" id="1.10.10.10">
    <property type="entry name" value="Winged helix-like DNA-binding domain superfamily/Winged helix DNA-binding domain"/>
    <property type="match status" value="1"/>
</dbReference>
<sequence>MALQSTRKSALVDQVIDQLRRQISDGEWGLGSRIPTESELAELLGVGRNTIREGVRALAHAGLLEIRQGAGTFVVGRSEVTAAVRRRIAASPASDAMEVRRGLEVEAARLAAHRRDEADITRLRILLAEREATHEVGDTESFVAADIALHQAVAEASHNKLLAELYSELAESLRETVRAGLGPVLAEEPHIDHTRAIEAIIAGDPDLAAAETAMYLRLLIDD</sequence>
<evidence type="ECO:0000313" key="6">
    <source>
        <dbReference type="Proteomes" id="UP000198949"/>
    </source>
</evidence>
<organism evidence="5 6">
    <name type="scientific">Glycomyces harbinensis</name>
    <dbReference type="NCBI Taxonomy" id="58114"/>
    <lineage>
        <taxon>Bacteria</taxon>
        <taxon>Bacillati</taxon>
        <taxon>Actinomycetota</taxon>
        <taxon>Actinomycetes</taxon>
        <taxon>Glycomycetales</taxon>
        <taxon>Glycomycetaceae</taxon>
        <taxon>Glycomyces</taxon>
    </lineage>
</organism>
<dbReference type="SUPFAM" id="SSF46785">
    <property type="entry name" value="Winged helix' DNA-binding domain"/>
    <property type="match status" value="1"/>
</dbReference>
<dbReference type="InterPro" id="IPR000524">
    <property type="entry name" value="Tscrpt_reg_HTH_GntR"/>
</dbReference>
<dbReference type="OrthoDB" id="5450856at2"/>
<keyword evidence="2 5" id="KW-0238">DNA-binding</keyword>
<dbReference type="InterPro" id="IPR008920">
    <property type="entry name" value="TF_FadR/GntR_C"/>
</dbReference>
<keyword evidence="6" id="KW-1185">Reference proteome</keyword>
<dbReference type="EMBL" id="FNAD01000004">
    <property type="protein sequence ID" value="SDD45181.1"/>
    <property type="molecule type" value="Genomic_DNA"/>
</dbReference>
<evidence type="ECO:0000259" key="4">
    <source>
        <dbReference type="PROSITE" id="PS50949"/>
    </source>
</evidence>
<evidence type="ECO:0000313" key="5">
    <source>
        <dbReference type="EMBL" id="SDD45181.1"/>
    </source>
</evidence>
<dbReference type="STRING" id="58114.SAMN05216270_10470"/>
<keyword evidence="1" id="KW-0805">Transcription regulation</keyword>
<dbReference type="PANTHER" id="PTHR43537">
    <property type="entry name" value="TRANSCRIPTIONAL REGULATOR, GNTR FAMILY"/>
    <property type="match status" value="1"/>
</dbReference>
<dbReference type="Proteomes" id="UP000198949">
    <property type="component" value="Unassembled WGS sequence"/>
</dbReference>
<dbReference type="InterPro" id="IPR011711">
    <property type="entry name" value="GntR_C"/>
</dbReference>
<dbReference type="InterPro" id="IPR036390">
    <property type="entry name" value="WH_DNA-bd_sf"/>
</dbReference>
<dbReference type="SMART" id="SM00895">
    <property type="entry name" value="FCD"/>
    <property type="match status" value="1"/>
</dbReference>
<proteinExistence type="predicted"/>
<dbReference type="InterPro" id="IPR036388">
    <property type="entry name" value="WH-like_DNA-bd_sf"/>
</dbReference>
<dbReference type="RefSeq" id="WP_091031842.1">
    <property type="nucleotide sequence ID" value="NZ_FNAD01000004.1"/>
</dbReference>
<dbReference type="AlphaFoldDB" id="A0A1G6UV75"/>
<dbReference type="PRINTS" id="PR00035">
    <property type="entry name" value="HTHGNTR"/>
</dbReference>
<evidence type="ECO:0000256" key="2">
    <source>
        <dbReference type="ARBA" id="ARBA00023125"/>
    </source>
</evidence>
<evidence type="ECO:0000256" key="1">
    <source>
        <dbReference type="ARBA" id="ARBA00023015"/>
    </source>
</evidence>
<dbReference type="Gene3D" id="1.20.120.530">
    <property type="entry name" value="GntR ligand-binding domain-like"/>
    <property type="match status" value="1"/>
</dbReference>
<dbReference type="GO" id="GO:0003677">
    <property type="term" value="F:DNA binding"/>
    <property type="evidence" value="ECO:0007669"/>
    <property type="project" value="UniProtKB-KW"/>
</dbReference>